<dbReference type="EMBL" id="NBSK02000001">
    <property type="protein sequence ID" value="KAJ0225191.1"/>
    <property type="molecule type" value="Genomic_DNA"/>
</dbReference>
<proteinExistence type="predicted"/>
<sequence>MGVSFLGIQETCMSKVDLFWLKILWGNFSFDFATSSACGLSGGILSIWDPLIFIKKKVFSTEHAIIVEGDWVFFKFLCYMISVYAPQEPSKKKLYMKSNKGAYFFLGDFNAVRWDYERLGTSFSSVTT</sequence>
<comment type="caution">
    <text evidence="1">The sequence shown here is derived from an EMBL/GenBank/DDBJ whole genome shotgun (WGS) entry which is preliminary data.</text>
</comment>
<organism evidence="1 2">
    <name type="scientific">Lactuca sativa</name>
    <name type="common">Garden lettuce</name>
    <dbReference type="NCBI Taxonomy" id="4236"/>
    <lineage>
        <taxon>Eukaryota</taxon>
        <taxon>Viridiplantae</taxon>
        <taxon>Streptophyta</taxon>
        <taxon>Embryophyta</taxon>
        <taxon>Tracheophyta</taxon>
        <taxon>Spermatophyta</taxon>
        <taxon>Magnoliopsida</taxon>
        <taxon>eudicotyledons</taxon>
        <taxon>Gunneridae</taxon>
        <taxon>Pentapetalae</taxon>
        <taxon>asterids</taxon>
        <taxon>campanulids</taxon>
        <taxon>Asterales</taxon>
        <taxon>Asteraceae</taxon>
        <taxon>Cichorioideae</taxon>
        <taxon>Cichorieae</taxon>
        <taxon>Lactucinae</taxon>
        <taxon>Lactuca</taxon>
    </lineage>
</organism>
<dbReference type="Proteomes" id="UP000235145">
    <property type="component" value="Unassembled WGS sequence"/>
</dbReference>
<evidence type="ECO:0008006" key="3">
    <source>
        <dbReference type="Google" id="ProtNLM"/>
    </source>
</evidence>
<evidence type="ECO:0000313" key="2">
    <source>
        <dbReference type="Proteomes" id="UP000235145"/>
    </source>
</evidence>
<accession>A0A9R1WMG4</accession>
<gene>
    <name evidence="1" type="ORF">LSAT_V11C100007370</name>
</gene>
<keyword evidence="2" id="KW-1185">Reference proteome</keyword>
<dbReference type="AlphaFoldDB" id="A0A9R1WMG4"/>
<dbReference type="SUPFAM" id="SSF56219">
    <property type="entry name" value="DNase I-like"/>
    <property type="match status" value="1"/>
</dbReference>
<dbReference type="InterPro" id="IPR036691">
    <property type="entry name" value="Endo/exonu/phosph_ase_sf"/>
</dbReference>
<name>A0A9R1WMG4_LACSA</name>
<protein>
    <recommendedName>
        <fullName evidence="3">Endonuclease/exonuclease/phosphatase domain-containing protein</fullName>
    </recommendedName>
</protein>
<reference evidence="1 2" key="1">
    <citation type="journal article" date="2017" name="Nat. Commun.">
        <title>Genome assembly with in vitro proximity ligation data and whole-genome triplication in lettuce.</title>
        <authorList>
            <person name="Reyes-Chin-Wo S."/>
            <person name="Wang Z."/>
            <person name="Yang X."/>
            <person name="Kozik A."/>
            <person name="Arikit S."/>
            <person name="Song C."/>
            <person name="Xia L."/>
            <person name="Froenicke L."/>
            <person name="Lavelle D.O."/>
            <person name="Truco M.J."/>
            <person name="Xia R."/>
            <person name="Zhu S."/>
            <person name="Xu C."/>
            <person name="Xu H."/>
            <person name="Xu X."/>
            <person name="Cox K."/>
            <person name="Korf I."/>
            <person name="Meyers B.C."/>
            <person name="Michelmore R.W."/>
        </authorList>
    </citation>
    <scope>NUCLEOTIDE SEQUENCE [LARGE SCALE GENOMIC DNA]</scope>
    <source>
        <strain evidence="2">cv. Salinas</strain>
        <tissue evidence="1">Seedlings</tissue>
    </source>
</reference>
<evidence type="ECO:0000313" key="1">
    <source>
        <dbReference type="EMBL" id="KAJ0225191.1"/>
    </source>
</evidence>
<dbReference type="Gene3D" id="3.60.10.10">
    <property type="entry name" value="Endonuclease/exonuclease/phosphatase"/>
    <property type="match status" value="1"/>
</dbReference>